<accession>A0A1E5QMD1</accession>
<evidence type="ECO:0000256" key="1">
    <source>
        <dbReference type="ARBA" id="ARBA00022598"/>
    </source>
</evidence>
<dbReference type="RefSeq" id="WP_069966631.1">
    <property type="nucleotide sequence ID" value="NZ_CM124774.1"/>
</dbReference>
<name>A0A1E5QMD1_9CYAN</name>
<comment type="caution">
    <text evidence="6">The sequence shown here is derived from an EMBL/GenBank/DDBJ whole genome shotgun (WGS) entry which is preliminary data.</text>
</comment>
<dbReference type="GO" id="GO:0004776">
    <property type="term" value="F:succinate-CoA ligase (GDP-forming) activity"/>
    <property type="evidence" value="ECO:0007669"/>
    <property type="project" value="TreeGrafter"/>
</dbReference>
<evidence type="ECO:0000256" key="3">
    <source>
        <dbReference type="ARBA" id="ARBA00060724"/>
    </source>
</evidence>
<dbReference type="AlphaFoldDB" id="A0A1E5QMD1"/>
<dbReference type="Pfam" id="PF02629">
    <property type="entry name" value="CoA_binding"/>
    <property type="match status" value="1"/>
</dbReference>
<evidence type="ECO:0000256" key="2">
    <source>
        <dbReference type="ARBA" id="ARBA00022741"/>
    </source>
</evidence>
<dbReference type="Gene3D" id="3.40.50.261">
    <property type="entry name" value="Succinyl-CoA synthetase domains"/>
    <property type="match status" value="1"/>
</dbReference>
<dbReference type="SUPFAM" id="SSF51735">
    <property type="entry name" value="NAD(P)-binding Rossmann-fold domains"/>
    <property type="match status" value="1"/>
</dbReference>
<dbReference type="PANTHER" id="PTHR11117:SF2">
    <property type="entry name" value="SUCCINATE--COA LIGASE [ADP_GDP-FORMING] SUBUNIT ALPHA, MITOCHONDRIAL"/>
    <property type="match status" value="1"/>
</dbReference>
<dbReference type="InterPro" id="IPR036291">
    <property type="entry name" value="NAD(P)-bd_dom_sf"/>
</dbReference>
<reference evidence="6" key="1">
    <citation type="submission" date="2016-09" db="EMBL/GenBank/DDBJ databases">
        <title>Draft genome of thermotolerant cyanobacterium Desertifilum sp. strain IPPAS B-1220.</title>
        <authorList>
            <person name="Sinetova M.A."/>
            <person name="Bolakhan K."/>
            <person name="Zayadan B.K."/>
            <person name="Mironov K.S."/>
            <person name="Ustinova V."/>
            <person name="Kupriyanova E.V."/>
            <person name="Sidorov R.A."/>
            <person name="Skrypnik A.N."/>
            <person name="Gogoleva N.E."/>
            <person name="Gogolev Y.V."/>
            <person name="Los D.A."/>
        </authorList>
    </citation>
    <scope>NUCLEOTIDE SEQUENCE [LARGE SCALE GENOMIC DNA]</scope>
    <source>
        <strain evidence="6">IPPAS B-1220</strain>
    </source>
</reference>
<organism evidence="6">
    <name type="scientific">Desertifilum tharense IPPAS B-1220</name>
    <dbReference type="NCBI Taxonomy" id="1781255"/>
    <lineage>
        <taxon>Bacteria</taxon>
        <taxon>Bacillati</taxon>
        <taxon>Cyanobacteriota</taxon>
        <taxon>Cyanophyceae</taxon>
        <taxon>Desertifilales</taxon>
        <taxon>Desertifilaceae</taxon>
        <taxon>Desertifilum</taxon>
    </lineage>
</organism>
<dbReference type="PIRSF" id="PIRSF001553">
    <property type="entry name" value="SucCS_alpha"/>
    <property type="match status" value="1"/>
</dbReference>
<evidence type="ECO:0000313" key="6">
    <source>
        <dbReference type="EMBL" id="OEJ75839.1"/>
    </source>
</evidence>
<keyword evidence="1" id="KW-0436">Ligase</keyword>
<feature type="domain" description="CoA-binding" evidence="5">
    <location>
        <begin position="2"/>
        <end position="99"/>
    </location>
</feature>
<dbReference type="PANTHER" id="PTHR11117">
    <property type="entry name" value="SUCCINYL-COA LIGASE SUBUNIT ALPHA"/>
    <property type="match status" value="1"/>
</dbReference>
<dbReference type="GO" id="GO:0009361">
    <property type="term" value="C:succinate-CoA ligase complex (ADP-forming)"/>
    <property type="evidence" value="ECO:0007669"/>
    <property type="project" value="TreeGrafter"/>
</dbReference>
<dbReference type="InterPro" id="IPR016102">
    <property type="entry name" value="Succinyl-CoA_synth-like"/>
</dbReference>
<protein>
    <submittedName>
        <fullName evidence="6">CoA-binding protein</fullName>
    </submittedName>
</protein>
<evidence type="ECO:0000256" key="4">
    <source>
        <dbReference type="PIRSR" id="PIRSR001553-1"/>
    </source>
</evidence>
<dbReference type="SMART" id="SM00881">
    <property type="entry name" value="CoA_binding"/>
    <property type="match status" value="1"/>
</dbReference>
<evidence type="ECO:0000259" key="5">
    <source>
        <dbReference type="SMART" id="SM00881"/>
    </source>
</evidence>
<keyword evidence="2" id="KW-0547">Nucleotide-binding</keyword>
<dbReference type="GO" id="GO:0004775">
    <property type="term" value="F:succinate-CoA ligase (ADP-forming) activity"/>
    <property type="evidence" value="ECO:0007669"/>
    <property type="project" value="TreeGrafter"/>
</dbReference>
<dbReference type="FunFam" id="3.40.50.720:FF:000277">
    <property type="entry name" value="Succinate--CoA ligase [ADP-forming] subunit alpha"/>
    <property type="match status" value="1"/>
</dbReference>
<dbReference type="PRINTS" id="PR01798">
    <property type="entry name" value="SCOASYNTHASE"/>
</dbReference>
<dbReference type="STRING" id="1781255.BH720_07760"/>
<dbReference type="InterPro" id="IPR005811">
    <property type="entry name" value="SUCC_ACL_C"/>
</dbReference>
<gene>
    <name evidence="6" type="ORF">BH720_07760</name>
</gene>
<dbReference type="InterPro" id="IPR003781">
    <property type="entry name" value="CoA-bd"/>
</dbReference>
<dbReference type="SUPFAM" id="SSF52210">
    <property type="entry name" value="Succinyl-CoA synthetase domains"/>
    <property type="match status" value="1"/>
</dbReference>
<dbReference type="GO" id="GO:0006099">
    <property type="term" value="P:tricarboxylic acid cycle"/>
    <property type="evidence" value="ECO:0007669"/>
    <property type="project" value="TreeGrafter"/>
</dbReference>
<dbReference type="GO" id="GO:0000166">
    <property type="term" value="F:nucleotide binding"/>
    <property type="evidence" value="ECO:0007669"/>
    <property type="project" value="UniProtKB-KW"/>
</dbReference>
<dbReference type="Pfam" id="PF00549">
    <property type="entry name" value="Ligase_CoA"/>
    <property type="match status" value="1"/>
</dbReference>
<dbReference type="OrthoDB" id="9807196at2"/>
<dbReference type="InterPro" id="IPR005810">
    <property type="entry name" value="CoA_lig_alpha"/>
</dbReference>
<sequence length="304" mass="32125">MNFDPDTKVLVQGIVEPLGSVHAALMKEYGTNIVAGVSPGYGGQEIHGIPVFDLVEQAIPVMGAIDTSIIFVPPYQLLDAALEAIAAGIRQIIIVTTGIPPLDMVQLVRQAEATDTLVVGPNCPGIIVPGKIMLGTHPGHLYLPGSVGVISCTGTLTYEIAYELTQAGIGQSIVVGMGSDAIVGSSFSQWLQMLDEDEHTEAIVIVGETGGNGAEENAAHYIAEAIDKPAIAYLAGQHTPQEKRRGHAATLIASKLSVKEGLTETDDWGAERKIQAFKQHKIPLADRPSTLVKLVKKALSAKKK</sequence>
<dbReference type="EMBL" id="MJGC01000044">
    <property type="protein sequence ID" value="OEJ75839.1"/>
    <property type="molecule type" value="Genomic_DNA"/>
</dbReference>
<proteinExistence type="inferred from homology"/>
<feature type="active site" description="Tele-phosphohistidine intermediate" evidence="4">
    <location>
        <position position="247"/>
    </location>
</feature>
<dbReference type="Gene3D" id="3.40.50.720">
    <property type="entry name" value="NAD(P)-binding Rossmann-like Domain"/>
    <property type="match status" value="1"/>
</dbReference>
<comment type="similarity">
    <text evidence="3">Belongs to the succinate/malate CoA ligase alpha subunit family.</text>
</comment>